<keyword evidence="14" id="KW-1185">Reference proteome</keyword>
<name>A0ABX0J8T6_9BACL</name>
<gene>
    <name evidence="10" type="primary">galT</name>
    <name evidence="13" type="ORF">G9U52_19435</name>
</gene>
<feature type="domain" description="Galactose-1-phosphate uridyl transferase N-terminal" evidence="11">
    <location>
        <begin position="80"/>
        <end position="250"/>
    </location>
</feature>
<evidence type="ECO:0000256" key="5">
    <source>
        <dbReference type="ARBA" id="ARBA00022490"/>
    </source>
</evidence>
<dbReference type="HAMAP" id="MF_00571">
    <property type="entry name" value="GalP_UDP_trans"/>
    <property type="match status" value="1"/>
</dbReference>
<comment type="pathway">
    <text evidence="3 10">Carbohydrate metabolism; galactose metabolism.</text>
</comment>
<dbReference type="EC" id="2.7.7.12" evidence="10"/>
<dbReference type="Proteomes" id="UP001165962">
    <property type="component" value="Unassembled WGS sequence"/>
</dbReference>
<comment type="subcellular location">
    <subcellularLocation>
        <location evidence="2 10">Cytoplasm</location>
    </subcellularLocation>
</comment>
<dbReference type="NCBIfam" id="NF003629">
    <property type="entry name" value="PRK05270.1-2"/>
    <property type="match status" value="1"/>
</dbReference>
<proteinExistence type="inferred from homology"/>
<dbReference type="PANTHER" id="PTHR39191:SF1">
    <property type="entry name" value="DUF4922 DOMAIN-CONTAINING PROTEIN"/>
    <property type="match status" value="1"/>
</dbReference>
<dbReference type="EMBL" id="JAAOIW010000007">
    <property type="protein sequence ID" value="NHN32013.1"/>
    <property type="molecule type" value="Genomic_DNA"/>
</dbReference>
<keyword evidence="8 10" id="KW-0299">Galactose metabolism</keyword>
<feature type="domain" description="Galactose-1-phosphate uridyl transferase C-terminal" evidence="12">
    <location>
        <begin position="266"/>
        <end position="446"/>
    </location>
</feature>
<keyword evidence="9 10" id="KW-0119">Carbohydrate metabolism</keyword>
<evidence type="ECO:0000256" key="10">
    <source>
        <dbReference type="HAMAP-Rule" id="MF_00571"/>
    </source>
</evidence>
<comment type="catalytic activity">
    <reaction evidence="1 10">
        <text>alpha-D-galactose 1-phosphate + UDP-alpha-D-glucose = alpha-D-glucose 1-phosphate + UDP-alpha-D-galactose</text>
        <dbReference type="Rhea" id="RHEA:13989"/>
        <dbReference type="ChEBI" id="CHEBI:58336"/>
        <dbReference type="ChEBI" id="CHEBI:58601"/>
        <dbReference type="ChEBI" id="CHEBI:58885"/>
        <dbReference type="ChEBI" id="CHEBI:66914"/>
        <dbReference type="EC" id="2.7.7.12"/>
    </reaction>
</comment>
<dbReference type="PIRSF" id="PIRSF006005">
    <property type="entry name" value="GalT_BS"/>
    <property type="match status" value="1"/>
</dbReference>
<dbReference type="Pfam" id="PF02744">
    <property type="entry name" value="GalP_UDP_tr_C"/>
    <property type="match status" value="1"/>
</dbReference>
<keyword evidence="6 10" id="KW-0808">Transferase</keyword>
<comment type="similarity">
    <text evidence="4 10">Belongs to the galactose-1-phosphate uridylyltransferase type 2 family.</text>
</comment>
<dbReference type="InterPro" id="IPR005850">
    <property type="entry name" value="GalP_Utransf_C"/>
</dbReference>
<reference evidence="13" key="1">
    <citation type="submission" date="2020-03" db="EMBL/GenBank/DDBJ databases">
        <title>Draft sequencing of Paenibacilllus sp. S3N08.</title>
        <authorList>
            <person name="Kim D.-U."/>
        </authorList>
    </citation>
    <scope>NUCLEOTIDE SEQUENCE</scope>
    <source>
        <strain evidence="13">S3N08</strain>
    </source>
</reference>
<dbReference type="PANTHER" id="PTHR39191">
    <property type="entry name" value="GALACTOSE-1-PHOSPHATE URIDYLYLTRANSFERASE"/>
    <property type="match status" value="1"/>
</dbReference>
<evidence type="ECO:0000256" key="8">
    <source>
        <dbReference type="ARBA" id="ARBA00023144"/>
    </source>
</evidence>
<evidence type="ECO:0000256" key="4">
    <source>
        <dbReference type="ARBA" id="ARBA00008706"/>
    </source>
</evidence>
<evidence type="ECO:0000256" key="6">
    <source>
        <dbReference type="ARBA" id="ARBA00022679"/>
    </source>
</evidence>
<evidence type="ECO:0000256" key="1">
    <source>
        <dbReference type="ARBA" id="ARBA00001107"/>
    </source>
</evidence>
<evidence type="ECO:0000256" key="2">
    <source>
        <dbReference type="ARBA" id="ARBA00004496"/>
    </source>
</evidence>
<evidence type="ECO:0000259" key="11">
    <source>
        <dbReference type="Pfam" id="PF01087"/>
    </source>
</evidence>
<evidence type="ECO:0000313" key="14">
    <source>
        <dbReference type="Proteomes" id="UP001165962"/>
    </source>
</evidence>
<dbReference type="InterPro" id="IPR005849">
    <property type="entry name" value="GalP_Utransf_N"/>
</dbReference>
<evidence type="ECO:0000256" key="9">
    <source>
        <dbReference type="ARBA" id="ARBA00023277"/>
    </source>
</evidence>
<dbReference type="Pfam" id="PF01087">
    <property type="entry name" value="GalP_UDP_transf"/>
    <property type="match status" value="1"/>
</dbReference>
<dbReference type="InterPro" id="IPR000766">
    <property type="entry name" value="GalP_uridyl_Trfase_II"/>
</dbReference>
<evidence type="ECO:0000256" key="7">
    <source>
        <dbReference type="ARBA" id="ARBA00022695"/>
    </source>
</evidence>
<dbReference type="RefSeq" id="WP_166152313.1">
    <property type="nucleotide sequence ID" value="NZ_JAAOIW010000007.1"/>
</dbReference>
<organism evidence="13 14">
    <name type="scientific">Paenibacillus agricola</name>
    <dbReference type="NCBI Taxonomy" id="2716264"/>
    <lineage>
        <taxon>Bacteria</taxon>
        <taxon>Bacillati</taxon>
        <taxon>Bacillota</taxon>
        <taxon>Bacilli</taxon>
        <taxon>Bacillales</taxon>
        <taxon>Paenibacillaceae</taxon>
        <taxon>Paenibacillus</taxon>
    </lineage>
</organism>
<comment type="caution">
    <text evidence="13">The sequence shown here is derived from an EMBL/GenBank/DDBJ whole genome shotgun (WGS) entry which is preliminary data.</text>
</comment>
<accession>A0ABX0J8T6</accession>
<evidence type="ECO:0000256" key="3">
    <source>
        <dbReference type="ARBA" id="ARBA00004947"/>
    </source>
</evidence>
<protein>
    <recommendedName>
        <fullName evidence="10">Galactose-1-phosphate uridylyltransferase</fullName>
        <shortName evidence="10">Gal-1-P uridylyltransferase</shortName>
        <ecNumber evidence="10">2.7.7.12</ecNumber>
    </recommendedName>
    <alternativeName>
        <fullName evidence="10">UDP-glucose--hexose-1-phosphate uridylyltransferase</fullName>
    </alternativeName>
</protein>
<evidence type="ECO:0000259" key="12">
    <source>
        <dbReference type="Pfam" id="PF02744"/>
    </source>
</evidence>
<dbReference type="GO" id="GO:0016779">
    <property type="term" value="F:nucleotidyltransferase activity"/>
    <property type="evidence" value="ECO:0007669"/>
    <property type="project" value="UniProtKB-KW"/>
</dbReference>
<evidence type="ECO:0000313" key="13">
    <source>
        <dbReference type="EMBL" id="NHN32013.1"/>
    </source>
</evidence>
<keyword evidence="7 10" id="KW-0548">Nucleotidyltransferase</keyword>
<sequence>MAEVRNEIPNSEWERQAAAALAIERLLLFGVRQQLLEPLDGYAARNELLELLRIPEPYAGEVDEAPGAASVVELLEPLLDYAASIGVLEADTTTQRDLLDARIMGILMPRPSQVASTFWKTARRDRIEQATADFYKQCVDSNYIRLDRIAKNQYWLAPTEYGELEITVNLSKPEKDPKEIAMLKLAPQSAYPKCLLCIDNVGYAGRLNHPARQNLRVIPLELDGDPWYFQYSPYVYYNEHSIIFDEKHRPMKMSKATFYRLFDFIDQFPHYFIGSNADLPIVGGSILNHDHFQGGRHQFAMEKAQVEQSFTHPDYANVRLGIVKWPMSVIRISGHNKQLLLKLADNILNAWGAYSNPELDILAYTEREGSQIPHNTVTPIARNNERNEYELDLVLRNNRTSDEHPDGIFHPHQELHHVKKENIGLIEVMGLAVLPGRLDDELGMLAQVLTGELAFDTQITANPGHLLFKHSAWMKELAAIHGLSLSAEAAEQALRVAVGHKFADVLRDAGVFKRDEEGIKGFHTFLKMLGFQ</sequence>
<keyword evidence="5 10" id="KW-0963">Cytoplasm</keyword>